<evidence type="ECO:0008006" key="3">
    <source>
        <dbReference type="Google" id="ProtNLM"/>
    </source>
</evidence>
<dbReference type="SUPFAM" id="SSF69754">
    <property type="entry name" value="Ribosome binding protein Y (YfiA homologue)"/>
    <property type="match status" value="1"/>
</dbReference>
<dbReference type="Proteomes" id="UP001317259">
    <property type="component" value="Unassembled WGS sequence"/>
</dbReference>
<sequence>MRHRSIALNPADVQVRIRGGIRPGDVRRARETVAALSRLAHEPVLAARVTLAAAPGRLEERTAEAVLDVQGRLIRARAAAASTRAAVHLLGDRLRERLLETTRDWENLRKRRRPAA</sequence>
<dbReference type="RefSeq" id="WP_242376552.1">
    <property type="nucleotide sequence ID" value="NZ_JAKRKC020000002.1"/>
</dbReference>
<proteinExistence type="predicted"/>
<reference evidence="1 2" key="1">
    <citation type="submission" date="2022-04" db="EMBL/GenBank/DDBJ databases">
        <title>Genome draft of Actinomadura sp. ATCC 31491.</title>
        <authorList>
            <person name="Shi X."/>
            <person name="Du Y."/>
        </authorList>
    </citation>
    <scope>NUCLEOTIDE SEQUENCE [LARGE SCALE GENOMIC DNA]</scope>
    <source>
        <strain evidence="1 2">ATCC 31491</strain>
    </source>
</reference>
<accession>A0ABT0G7K5</accession>
<name>A0ABT0G7K5_9ACTN</name>
<comment type="caution">
    <text evidence="1">The sequence shown here is derived from an EMBL/GenBank/DDBJ whole genome shotgun (WGS) entry which is preliminary data.</text>
</comment>
<keyword evidence="2" id="KW-1185">Reference proteome</keyword>
<protein>
    <recommendedName>
        <fullName evidence="3">HPF/RaiA family ribosome-associated protein</fullName>
    </recommendedName>
</protein>
<evidence type="ECO:0000313" key="2">
    <source>
        <dbReference type="Proteomes" id="UP001317259"/>
    </source>
</evidence>
<dbReference type="EMBL" id="JAKRKC020000002">
    <property type="protein sequence ID" value="MCK2220215.1"/>
    <property type="molecule type" value="Genomic_DNA"/>
</dbReference>
<evidence type="ECO:0000313" key="1">
    <source>
        <dbReference type="EMBL" id="MCK2220215.1"/>
    </source>
</evidence>
<gene>
    <name evidence="1" type="ORF">MF672_041415</name>
</gene>
<organism evidence="1 2">
    <name type="scientific">Actinomadura luzonensis</name>
    <dbReference type="NCBI Taxonomy" id="2805427"/>
    <lineage>
        <taxon>Bacteria</taxon>
        <taxon>Bacillati</taxon>
        <taxon>Actinomycetota</taxon>
        <taxon>Actinomycetes</taxon>
        <taxon>Streptosporangiales</taxon>
        <taxon>Thermomonosporaceae</taxon>
        <taxon>Actinomadura</taxon>
    </lineage>
</organism>
<dbReference type="Gene3D" id="3.30.160.100">
    <property type="entry name" value="Ribosome hibernation promotion factor-like"/>
    <property type="match status" value="1"/>
</dbReference>
<dbReference type="InterPro" id="IPR036567">
    <property type="entry name" value="RHF-like"/>
</dbReference>